<protein>
    <submittedName>
        <fullName evidence="1">DUF2375 family protein</fullName>
    </submittedName>
</protein>
<proteinExistence type="predicted"/>
<sequence length="81" mass="8806">MLQVSNNQSINVSGPITVLYYEGILGLEIHAAVLDKLAIRNQRVIIPAEFKQDKTIVAVLEGNVKVLNSLGERAYVESAVA</sequence>
<keyword evidence="2" id="KW-1185">Reference proteome</keyword>
<dbReference type="EMBL" id="CP071504">
    <property type="protein sequence ID" value="QSX30521.1"/>
    <property type="molecule type" value="Genomic_DNA"/>
</dbReference>
<evidence type="ECO:0000313" key="1">
    <source>
        <dbReference type="EMBL" id="QSX30521.1"/>
    </source>
</evidence>
<dbReference type="RefSeq" id="WP_207321858.1">
    <property type="nucleotide sequence ID" value="NZ_CP071501.1"/>
</dbReference>
<dbReference type="AlphaFoldDB" id="A0A974XNV9"/>
<accession>A0A974XNV9</accession>
<dbReference type="KEGG" id="scyp:JYB88_02335"/>
<dbReference type="Pfam" id="PF09558">
    <property type="entry name" value="DUF2375"/>
    <property type="match status" value="1"/>
</dbReference>
<gene>
    <name evidence="1" type="ORF">JYB88_02335</name>
</gene>
<organism evidence="1 2">
    <name type="scientific">Shewanella cyperi</name>
    <dbReference type="NCBI Taxonomy" id="2814292"/>
    <lineage>
        <taxon>Bacteria</taxon>
        <taxon>Pseudomonadati</taxon>
        <taxon>Pseudomonadota</taxon>
        <taxon>Gammaproteobacteria</taxon>
        <taxon>Alteromonadales</taxon>
        <taxon>Shewanellaceae</taxon>
        <taxon>Shewanella</taxon>
    </lineage>
</organism>
<reference evidence="1 2" key="1">
    <citation type="submission" date="2021-03" db="EMBL/GenBank/DDBJ databases">
        <title>Novel species identification of genus Shewanella.</title>
        <authorList>
            <person name="Liu G."/>
            <person name="Zhang Q."/>
        </authorList>
    </citation>
    <scope>NUCLEOTIDE SEQUENCE [LARGE SCALE GENOMIC DNA]</scope>
    <source>
        <strain evidence="1 2">FJAT-53726</strain>
    </source>
</reference>
<name>A0A974XNV9_9GAMM</name>
<dbReference type="Proteomes" id="UP000663281">
    <property type="component" value="Chromosome"/>
</dbReference>
<evidence type="ECO:0000313" key="2">
    <source>
        <dbReference type="Proteomes" id="UP000663281"/>
    </source>
</evidence>
<dbReference type="InterPro" id="IPR014271">
    <property type="entry name" value="CHP02922"/>
</dbReference>